<dbReference type="AlphaFoldDB" id="A0A8S4SMI9"/>
<evidence type="ECO:0000313" key="3">
    <source>
        <dbReference type="Proteomes" id="UP000838756"/>
    </source>
</evidence>
<accession>A0A8S4SMI9</accession>
<protein>
    <submittedName>
        <fullName evidence="2">Jg21956 protein</fullName>
    </submittedName>
</protein>
<dbReference type="EMBL" id="CAKXAJ010026406">
    <property type="protein sequence ID" value="CAH2267903.1"/>
    <property type="molecule type" value="Genomic_DNA"/>
</dbReference>
<evidence type="ECO:0000256" key="1">
    <source>
        <dbReference type="SAM" id="MobiDB-lite"/>
    </source>
</evidence>
<proteinExistence type="predicted"/>
<sequence length="91" mass="10175">MPVTKQWSRLEHAGRKHSCQEGVPHPSGIRNMDENVSEKIEAGRAFQIFAGVLGTRKLNAVYASKIHQLRNGADSYDALQFDGKEVKKEPN</sequence>
<organism evidence="2 3">
    <name type="scientific">Pararge aegeria aegeria</name>
    <dbReference type="NCBI Taxonomy" id="348720"/>
    <lineage>
        <taxon>Eukaryota</taxon>
        <taxon>Metazoa</taxon>
        <taxon>Ecdysozoa</taxon>
        <taxon>Arthropoda</taxon>
        <taxon>Hexapoda</taxon>
        <taxon>Insecta</taxon>
        <taxon>Pterygota</taxon>
        <taxon>Neoptera</taxon>
        <taxon>Endopterygota</taxon>
        <taxon>Lepidoptera</taxon>
        <taxon>Glossata</taxon>
        <taxon>Ditrysia</taxon>
        <taxon>Papilionoidea</taxon>
        <taxon>Nymphalidae</taxon>
        <taxon>Satyrinae</taxon>
        <taxon>Satyrini</taxon>
        <taxon>Parargina</taxon>
        <taxon>Pararge</taxon>
    </lineage>
</organism>
<reference evidence="2" key="1">
    <citation type="submission" date="2022-03" db="EMBL/GenBank/DDBJ databases">
        <authorList>
            <person name="Lindestad O."/>
        </authorList>
    </citation>
    <scope>NUCLEOTIDE SEQUENCE</scope>
</reference>
<comment type="caution">
    <text evidence="2">The sequence shown here is derived from an EMBL/GenBank/DDBJ whole genome shotgun (WGS) entry which is preliminary data.</text>
</comment>
<gene>
    <name evidence="2" type="primary">jg21956</name>
    <name evidence="2" type="ORF">PAEG_LOCUS26384</name>
</gene>
<name>A0A8S4SMI9_9NEOP</name>
<feature type="region of interest" description="Disordered" evidence="1">
    <location>
        <begin position="1"/>
        <end position="30"/>
    </location>
</feature>
<evidence type="ECO:0000313" key="2">
    <source>
        <dbReference type="EMBL" id="CAH2267903.1"/>
    </source>
</evidence>
<dbReference type="Proteomes" id="UP000838756">
    <property type="component" value="Unassembled WGS sequence"/>
</dbReference>
<keyword evidence="3" id="KW-1185">Reference proteome</keyword>